<dbReference type="Pfam" id="PF13439">
    <property type="entry name" value="Glyco_transf_4"/>
    <property type="match status" value="1"/>
</dbReference>
<feature type="domain" description="Glycosyltransferase subfamily 4-like N-terminal" evidence="2">
    <location>
        <begin position="42"/>
        <end position="199"/>
    </location>
</feature>
<feature type="domain" description="Glycosyl transferase family 1" evidence="1">
    <location>
        <begin position="212"/>
        <end position="362"/>
    </location>
</feature>
<dbReference type="RefSeq" id="WP_270127974.1">
    <property type="nucleotide sequence ID" value="NZ_CP115396.1"/>
</dbReference>
<dbReference type="PANTHER" id="PTHR12526:SF637">
    <property type="entry name" value="GLYCOSYLTRANSFERASE EPSF-RELATED"/>
    <property type="match status" value="1"/>
</dbReference>
<name>A0ABY7PRB6_9BACT</name>
<dbReference type="InterPro" id="IPR001296">
    <property type="entry name" value="Glyco_trans_1"/>
</dbReference>
<evidence type="ECO:0000313" key="4">
    <source>
        <dbReference type="Proteomes" id="UP001211872"/>
    </source>
</evidence>
<keyword evidence="4" id="KW-1185">Reference proteome</keyword>
<evidence type="ECO:0000259" key="1">
    <source>
        <dbReference type="Pfam" id="PF00534"/>
    </source>
</evidence>
<evidence type="ECO:0000313" key="3">
    <source>
        <dbReference type="EMBL" id="WBO85370.1"/>
    </source>
</evidence>
<gene>
    <name evidence="3" type="ORF">O9Z63_03805</name>
</gene>
<protein>
    <submittedName>
        <fullName evidence="3">Glycosyltransferase family 4 protein</fullName>
    </submittedName>
</protein>
<dbReference type="SUPFAM" id="SSF53756">
    <property type="entry name" value="UDP-Glycosyltransferase/glycogen phosphorylase"/>
    <property type="match status" value="1"/>
</dbReference>
<dbReference type="Pfam" id="PF00534">
    <property type="entry name" value="Glycos_transf_1"/>
    <property type="match status" value="1"/>
</dbReference>
<sequence>METLMYPSAPVLSESEVLVPPATAQQQPTHRLLHILWELRYSGAEVMVYDAKEYFESRGLQGAILARGPEFGPYAPTLARAGYPVEHLPARRNLGSFIELYRYLRQHPADVVHLHLEGLFIWHCLAIRLAFPKARIVHTHHDVYFQYGPYLRLKRTFHRWLATHVLDVRHVAIGESVQTVEKEHFRNPTTIVYNWIDENEFRPPTPEQAAAARQEIGIAPDAFVVLTVGTCNDKKCHNEIFDAVARVKDRLPNLVFLHRGTGENLPQERAYVQKLGIEQHVIFLNYIDYLPKVFWASDGFIFSSHWEGLGNVILQAIACKVPVILYQGWGMNDFRPENPAENYGFWINPDTERFDEALLEMYAMKQDGRLEDWRDKAFAFYRKKFSAKKSLTRMADQYLL</sequence>
<accession>A0ABY7PRB6</accession>
<reference evidence="3 4" key="1">
    <citation type="journal article" date="2011" name="Int. J. Syst. Evol. Microbiol.">
        <title>Hymenobacter yonginensis sp. nov., isolated from a mesotrophic artificial lake.</title>
        <authorList>
            <person name="Joung Y."/>
            <person name="Cho S.H."/>
            <person name="Kim H."/>
            <person name="Kim S.B."/>
            <person name="Joh K."/>
        </authorList>
    </citation>
    <scope>NUCLEOTIDE SEQUENCE [LARGE SCALE GENOMIC DNA]</scope>
    <source>
        <strain evidence="3 4">KCTC 22745</strain>
    </source>
</reference>
<dbReference type="CDD" id="cd03801">
    <property type="entry name" value="GT4_PimA-like"/>
    <property type="match status" value="1"/>
</dbReference>
<organism evidence="3 4">
    <name type="scientific">Hymenobacter yonginensis</name>
    <dbReference type="NCBI Taxonomy" id="748197"/>
    <lineage>
        <taxon>Bacteria</taxon>
        <taxon>Pseudomonadati</taxon>
        <taxon>Bacteroidota</taxon>
        <taxon>Cytophagia</taxon>
        <taxon>Cytophagales</taxon>
        <taxon>Hymenobacteraceae</taxon>
        <taxon>Hymenobacter</taxon>
    </lineage>
</organism>
<dbReference type="PANTHER" id="PTHR12526">
    <property type="entry name" value="GLYCOSYLTRANSFERASE"/>
    <property type="match status" value="1"/>
</dbReference>
<proteinExistence type="predicted"/>
<dbReference type="Gene3D" id="3.40.50.2000">
    <property type="entry name" value="Glycogen Phosphorylase B"/>
    <property type="match status" value="2"/>
</dbReference>
<dbReference type="InterPro" id="IPR028098">
    <property type="entry name" value="Glyco_trans_4-like_N"/>
</dbReference>
<dbReference type="EMBL" id="CP115396">
    <property type="protein sequence ID" value="WBO85370.1"/>
    <property type="molecule type" value="Genomic_DNA"/>
</dbReference>
<dbReference type="Proteomes" id="UP001211872">
    <property type="component" value="Chromosome"/>
</dbReference>
<evidence type="ECO:0000259" key="2">
    <source>
        <dbReference type="Pfam" id="PF13439"/>
    </source>
</evidence>